<name>A0A7N2MZC2_QUELO</name>
<keyword evidence="3" id="KW-1185">Reference proteome</keyword>
<sequence length="288" mass="32907">MIDCENSSSNFSKRHQNIVINDGDHSKQAISNVVPEKLYEFFTSSLANAVEFRKYVRTYNSTFAFTSFGVNLNNISNVKDHQVVIRSDSGLDQCIYNAPSSSQVATIWLENDQTSECTERDIIVYSHSGFCHKVQHYYGCYYPSQYPLLFPFGDMGWHQGIKKIDKTRRGSSCKSQSLINPFEITSVDDLIENEAQARLDFFFQNQQNEIRAEVYQDITDSFAMSETHGSRVGRRIILPASFIGGPRDMRHRYLDAVALVQQFGKPDILLTVTCNPRWPKILQELNLG</sequence>
<reference evidence="2 3" key="1">
    <citation type="journal article" date="2016" name="G3 (Bethesda)">
        <title>First Draft Assembly and Annotation of the Genome of a California Endemic Oak Quercus lobata Nee (Fagaceae).</title>
        <authorList>
            <person name="Sork V.L."/>
            <person name="Fitz-Gibbon S.T."/>
            <person name="Puiu D."/>
            <person name="Crepeau M."/>
            <person name="Gugger P.F."/>
            <person name="Sherman R."/>
            <person name="Stevens K."/>
            <person name="Langley C.H."/>
            <person name="Pellegrini M."/>
            <person name="Salzberg S.L."/>
        </authorList>
    </citation>
    <scope>NUCLEOTIDE SEQUENCE [LARGE SCALE GENOMIC DNA]</scope>
    <source>
        <strain evidence="2 3">cv. SW786</strain>
    </source>
</reference>
<reference evidence="2" key="2">
    <citation type="submission" date="2021-01" db="UniProtKB">
        <authorList>
            <consortium name="EnsemblPlants"/>
        </authorList>
    </citation>
    <scope>IDENTIFICATION</scope>
</reference>
<dbReference type="InParanoid" id="A0A7N2MZC2"/>
<dbReference type="Pfam" id="PF14214">
    <property type="entry name" value="Helitron_like_N"/>
    <property type="match status" value="1"/>
</dbReference>
<protein>
    <recommendedName>
        <fullName evidence="1">Helitron helicase-like domain-containing protein</fullName>
    </recommendedName>
</protein>
<dbReference type="Proteomes" id="UP000594261">
    <property type="component" value="Chromosome 11"/>
</dbReference>
<dbReference type="AlphaFoldDB" id="A0A7N2MZC2"/>
<dbReference type="PANTHER" id="PTHR45786:SF78">
    <property type="entry name" value="ATP-DEPENDENT DNA HELICASE"/>
    <property type="match status" value="1"/>
</dbReference>
<feature type="domain" description="Helitron helicase-like" evidence="1">
    <location>
        <begin position="194"/>
        <end position="285"/>
    </location>
</feature>
<dbReference type="OMA" id="VATIWLE"/>
<dbReference type="PANTHER" id="PTHR45786">
    <property type="entry name" value="DNA BINDING PROTEIN-LIKE"/>
    <property type="match status" value="1"/>
</dbReference>
<proteinExistence type="predicted"/>
<dbReference type="EnsemblPlants" id="QL11p039347:mrna">
    <property type="protein sequence ID" value="QL11p039347:mrna"/>
    <property type="gene ID" value="QL11p039347"/>
</dbReference>
<dbReference type="Gramene" id="QL11p039347:mrna">
    <property type="protein sequence ID" value="QL11p039347:mrna"/>
    <property type="gene ID" value="QL11p039347"/>
</dbReference>
<dbReference type="EMBL" id="LRBV02000011">
    <property type="status" value="NOT_ANNOTATED_CDS"/>
    <property type="molecule type" value="Genomic_DNA"/>
</dbReference>
<evidence type="ECO:0000313" key="3">
    <source>
        <dbReference type="Proteomes" id="UP000594261"/>
    </source>
</evidence>
<organism evidence="2 3">
    <name type="scientific">Quercus lobata</name>
    <name type="common">Valley oak</name>
    <dbReference type="NCBI Taxonomy" id="97700"/>
    <lineage>
        <taxon>Eukaryota</taxon>
        <taxon>Viridiplantae</taxon>
        <taxon>Streptophyta</taxon>
        <taxon>Embryophyta</taxon>
        <taxon>Tracheophyta</taxon>
        <taxon>Spermatophyta</taxon>
        <taxon>Magnoliopsida</taxon>
        <taxon>eudicotyledons</taxon>
        <taxon>Gunneridae</taxon>
        <taxon>Pentapetalae</taxon>
        <taxon>rosids</taxon>
        <taxon>fabids</taxon>
        <taxon>Fagales</taxon>
        <taxon>Fagaceae</taxon>
        <taxon>Quercus</taxon>
    </lineage>
</organism>
<accession>A0A7N2MZC2</accession>
<evidence type="ECO:0000313" key="2">
    <source>
        <dbReference type="EnsemblPlants" id="QL11p039347:mrna"/>
    </source>
</evidence>
<dbReference type="InterPro" id="IPR025476">
    <property type="entry name" value="Helitron_helicase-like"/>
</dbReference>
<evidence type="ECO:0000259" key="1">
    <source>
        <dbReference type="Pfam" id="PF14214"/>
    </source>
</evidence>